<organism evidence="3 4">
    <name type="scientific">Legionella spiritensis</name>
    <dbReference type="NCBI Taxonomy" id="452"/>
    <lineage>
        <taxon>Bacteria</taxon>
        <taxon>Pseudomonadati</taxon>
        <taxon>Pseudomonadota</taxon>
        <taxon>Gammaproteobacteria</taxon>
        <taxon>Legionellales</taxon>
        <taxon>Legionellaceae</taxon>
        <taxon>Legionella</taxon>
    </lineage>
</organism>
<gene>
    <name evidence="3" type="ORF">Lspi_2054</name>
</gene>
<proteinExistence type="predicted"/>
<evidence type="ECO:0000256" key="2">
    <source>
        <dbReference type="SAM" id="SignalP"/>
    </source>
</evidence>
<dbReference type="PATRIC" id="fig|452.5.peg.2261"/>
<accession>A0A0W0YZA6</accession>
<keyword evidence="4" id="KW-1185">Reference proteome</keyword>
<evidence type="ECO:0000256" key="1">
    <source>
        <dbReference type="SAM" id="MobiDB-lite"/>
    </source>
</evidence>
<feature type="compositionally biased region" description="Polar residues" evidence="1">
    <location>
        <begin position="42"/>
        <end position="61"/>
    </location>
</feature>
<feature type="signal peptide" evidence="2">
    <location>
        <begin position="1"/>
        <end position="24"/>
    </location>
</feature>
<feature type="compositionally biased region" description="Basic and acidic residues" evidence="1">
    <location>
        <begin position="79"/>
        <end position="107"/>
    </location>
</feature>
<feature type="region of interest" description="Disordered" evidence="1">
    <location>
        <begin position="42"/>
        <end position="107"/>
    </location>
</feature>
<keyword evidence="2" id="KW-0732">Signal</keyword>
<feature type="chain" id="PRO_5006918111" description="Silver efflux pump" evidence="2">
    <location>
        <begin position="25"/>
        <end position="107"/>
    </location>
</feature>
<name>A0A0W0YZA6_LEGSP</name>
<evidence type="ECO:0000313" key="4">
    <source>
        <dbReference type="Proteomes" id="UP000054877"/>
    </source>
</evidence>
<dbReference type="AlphaFoldDB" id="A0A0W0YZA6"/>
<protein>
    <recommendedName>
        <fullName evidence="5">Silver efflux pump</fullName>
    </recommendedName>
</protein>
<reference evidence="3 4" key="1">
    <citation type="submission" date="2015-11" db="EMBL/GenBank/DDBJ databases">
        <title>Genomic analysis of 38 Legionella species identifies large and diverse effector repertoires.</title>
        <authorList>
            <person name="Burstein D."/>
            <person name="Amaro F."/>
            <person name="Zusman T."/>
            <person name="Lifshitz Z."/>
            <person name="Cohen O."/>
            <person name="Gilbert J.A."/>
            <person name="Pupko T."/>
            <person name="Shuman H.A."/>
            <person name="Segal G."/>
        </authorList>
    </citation>
    <scope>NUCLEOTIDE SEQUENCE [LARGE SCALE GENOMIC DNA]</scope>
    <source>
        <strain evidence="3 4">Mt.St.Helens-9</strain>
    </source>
</reference>
<evidence type="ECO:0008006" key="5">
    <source>
        <dbReference type="Google" id="ProtNLM"/>
    </source>
</evidence>
<evidence type="ECO:0000313" key="3">
    <source>
        <dbReference type="EMBL" id="KTD62204.1"/>
    </source>
</evidence>
<dbReference type="Proteomes" id="UP000054877">
    <property type="component" value="Unassembled WGS sequence"/>
</dbReference>
<dbReference type="STRING" id="452.Lspi_2054"/>
<dbReference type="EMBL" id="LNYX01000030">
    <property type="protein sequence ID" value="KTD62204.1"/>
    <property type="molecule type" value="Genomic_DNA"/>
</dbReference>
<dbReference type="RefSeq" id="WP_058483968.1">
    <property type="nucleotide sequence ID" value="NZ_CAAAII010000004.1"/>
</dbReference>
<comment type="caution">
    <text evidence="3">The sequence shown here is derived from an EMBL/GenBank/DDBJ whole genome shotgun (WGS) entry which is preliminary data.</text>
</comment>
<sequence length="107" mass="11651">MKTKNIALLSASVVAFLANTPVSAESNPFKITKLENGYANQSSQLVSSSMHGNKNPESSCGASHMKMNDGRCGGSIGMSDDKKQQMKKHMKEEDKVKDEQVDKSKDE</sequence>